<evidence type="ECO:0000313" key="10">
    <source>
        <dbReference type="EMBL" id="SPF56455.1"/>
    </source>
</evidence>
<sequence>MDFLVHYEWPGNVRELQNVVLRAIHLTLGREIEISDLLINNASGVTCPKPTISEKNLKQVIDHTERFILEKALKKHGSARGAAREIGLSHTAVLTKIRRYGLEHLLNHNLSGSSKITATLPGKLIT</sequence>
<gene>
    <name evidence="10" type="ORF">SBF1_9150001</name>
</gene>
<keyword evidence="5" id="KW-0067">ATP-binding</keyword>
<evidence type="ECO:0000313" key="11">
    <source>
        <dbReference type="Proteomes" id="UP000238916"/>
    </source>
</evidence>
<comment type="subcellular location">
    <subcellularLocation>
        <location evidence="1">Cytoplasm</location>
    </subcellularLocation>
</comment>
<evidence type="ECO:0000256" key="3">
    <source>
        <dbReference type="ARBA" id="ARBA00022491"/>
    </source>
</evidence>
<dbReference type="PROSITE" id="PS50045">
    <property type="entry name" value="SIGMA54_INTERACT_4"/>
    <property type="match status" value="1"/>
</dbReference>
<evidence type="ECO:0000256" key="1">
    <source>
        <dbReference type="ARBA" id="ARBA00004496"/>
    </source>
</evidence>
<name>A0A2U3LX13_9FIRM</name>
<proteinExistence type="predicted"/>
<dbReference type="SUPFAM" id="SSF46689">
    <property type="entry name" value="Homeodomain-like"/>
    <property type="match status" value="1"/>
</dbReference>
<keyword evidence="3" id="KW-0678">Repressor</keyword>
<dbReference type="NCBIfam" id="TIGR04381">
    <property type="entry name" value="HTH_TypR"/>
    <property type="match status" value="1"/>
</dbReference>
<evidence type="ECO:0000256" key="5">
    <source>
        <dbReference type="ARBA" id="ARBA00022840"/>
    </source>
</evidence>
<dbReference type="PANTHER" id="PTHR32071:SF3">
    <property type="entry name" value="HTH-TYPE TRANSCRIPTIONAL REGULATORY PROTEIN TYRR"/>
    <property type="match status" value="1"/>
</dbReference>
<keyword evidence="6" id="KW-0805">Transcription regulation</keyword>
<evidence type="ECO:0000259" key="9">
    <source>
        <dbReference type="PROSITE" id="PS50045"/>
    </source>
</evidence>
<dbReference type="GO" id="GO:0005737">
    <property type="term" value="C:cytoplasm"/>
    <property type="evidence" value="ECO:0007669"/>
    <property type="project" value="UniProtKB-SubCell"/>
</dbReference>
<dbReference type="AlphaFoldDB" id="A0A2U3LX13"/>
<dbReference type="OrthoDB" id="5525005at2"/>
<protein>
    <submittedName>
        <fullName evidence="10">Sigma-54-dependent transcriptional activator</fullName>
    </submittedName>
</protein>
<dbReference type="InterPro" id="IPR002078">
    <property type="entry name" value="Sigma_54_int"/>
</dbReference>
<dbReference type="GO" id="GO:0005524">
    <property type="term" value="F:ATP binding"/>
    <property type="evidence" value="ECO:0007669"/>
    <property type="project" value="UniProtKB-KW"/>
</dbReference>
<dbReference type="PROSITE" id="PS00688">
    <property type="entry name" value="SIGMA54_INTERACT_3"/>
    <property type="match status" value="1"/>
</dbReference>
<evidence type="ECO:0000256" key="2">
    <source>
        <dbReference type="ARBA" id="ARBA00022490"/>
    </source>
</evidence>
<reference evidence="11" key="1">
    <citation type="submission" date="2018-02" db="EMBL/GenBank/DDBJ databases">
        <authorList>
            <person name="Hausmann B."/>
        </authorList>
    </citation>
    <scope>NUCLEOTIDE SEQUENCE [LARGE SCALE GENOMIC DNA]</scope>
    <source>
        <strain evidence="11">Peat soil MAG SbF1</strain>
    </source>
</reference>
<dbReference type="Proteomes" id="UP000238916">
    <property type="component" value="Unassembled WGS sequence"/>
</dbReference>
<dbReference type="InterPro" id="IPR058031">
    <property type="entry name" value="AAA_lid_NorR"/>
</dbReference>
<dbReference type="PANTHER" id="PTHR32071">
    <property type="entry name" value="TRANSCRIPTIONAL REGULATORY PROTEIN"/>
    <property type="match status" value="1"/>
</dbReference>
<evidence type="ECO:0000256" key="7">
    <source>
        <dbReference type="ARBA" id="ARBA00023125"/>
    </source>
</evidence>
<dbReference type="GO" id="GO:0003677">
    <property type="term" value="F:DNA binding"/>
    <property type="evidence" value="ECO:0007669"/>
    <property type="project" value="UniProtKB-KW"/>
</dbReference>
<feature type="domain" description="Sigma-54 factor interaction" evidence="9">
    <location>
        <begin position="1"/>
        <end position="25"/>
    </location>
</feature>
<dbReference type="Gene3D" id="1.10.8.60">
    <property type="match status" value="1"/>
</dbReference>
<dbReference type="GO" id="GO:0006355">
    <property type="term" value="P:regulation of DNA-templated transcription"/>
    <property type="evidence" value="ECO:0007669"/>
    <property type="project" value="InterPro"/>
</dbReference>
<dbReference type="Gene3D" id="1.10.10.60">
    <property type="entry name" value="Homeodomain-like"/>
    <property type="match status" value="1"/>
</dbReference>
<dbReference type="InterPro" id="IPR009057">
    <property type="entry name" value="Homeodomain-like_sf"/>
</dbReference>
<dbReference type="EMBL" id="OMOF01000907">
    <property type="protein sequence ID" value="SPF56455.1"/>
    <property type="molecule type" value="Genomic_DNA"/>
</dbReference>
<evidence type="ECO:0000256" key="8">
    <source>
        <dbReference type="ARBA" id="ARBA00023163"/>
    </source>
</evidence>
<dbReference type="Pfam" id="PF25601">
    <property type="entry name" value="AAA_lid_14"/>
    <property type="match status" value="1"/>
</dbReference>
<dbReference type="Pfam" id="PF18024">
    <property type="entry name" value="HTH_50"/>
    <property type="match status" value="1"/>
</dbReference>
<dbReference type="InterPro" id="IPR030828">
    <property type="entry name" value="HTH_TyrR"/>
</dbReference>
<evidence type="ECO:0000256" key="4">
    <source>
        <dbReference type="ARBA" id="ARBA00022741"/>
    </source>
</evidence>
<keyword evidence="7" id="KW-0238">DNA-binding</keyword>
<accession>A0A2U3LX13</accession>
<keyword evidence="4" id="KW-0547">Nucleotide-binding</keyword>
<evidence type="ECO:0000256" key="6">
    <source>
        <dbReference type="ARBA" id="ARBA00023015"/>
    </source>
</evidence>
<organism evidence="10 11">
    <name type="scientific">Candidatus Desulfosporosinus infrequens</name>
    <dbReference type="NCBI Taxonomy" id="2043169"/>
    <lineage>
        <taxon>Bacteria</taxon>
        <taxon>Bacillati</taxon>
        <taxon>Bacillota</taxon>
        <taxon>Clostridia</taxon>
        <taxon>Eubacteriales</taxon>
        <taxon>Desulfitobacteriaceae</taxon>
        <taxon>Desulfosporosinus</taxon>
    </lineage>
</organism>
<keyword evidence="8" id="KW-0804">Transcription</keyword>
<keyword evidence="2" id="KW-0963">Cytoplasm</keyword>
<dbReference type="InterPro" id="IPR025944">
    <property type="entry name" value="Sigma_54_int_dom_CS"/>
</dbReference>